<dbReference type="SUPFAM" id="SSF53474">
    <property type="entry name" value="alpha/beta-Hydrolases"/>
    <property type="match status" value="1"/>
</dbReference>
<dbReference type="KEGG" id="bspl:114862948"/>
<dbReference type="Proteomes" id="UP000515150">
    <property type="component" value="Chromosome 9"/>
</dbReference>
<evidence type="ECO:0000313" key="1">
    <source>
        <dbReference type="Proteomes" id="UP000515150"/>
    </source>
</evidence>
<protein>
    <submittedName>
        <fullName evidence="2">Uncharacterized protein LOC114862948</fullName>
    </submittedName>
</protein>
<dbReference type="PANTHER" id="PTHR20908:SF4">
    <property type="entry name" value="SI:DKEY-5I3.5"/>
    <property type="match status" value="1"/>
</dbReference>
<dbReference type="InterPro" id="IPR029058">
    <property type="entry name" value="AB_hydrolase_fold"/>
</dbReference>
<accession>A0A6P7NPT8</accession>
<proteinExistence type="predicted"/>
<dbReference type="AlphaFoldDB" id="A0A6P7NPT8"/>
<dbReference type="GeneID" id="114862948"/>
<dbReference type="Gene3D" id="3.40.50.1820">
    <property type="entry name" value="alpha/beta hydrolase"/>
    <property type="match status" value="1"/>
</dbReference>
<dbReference type="OrthoDB" id="77878at2759"/>
<dbReference type="InParanoid" id="A0A6P7NPT8"/>
<keyword evidence="1" id="KW-1185">Reference proteome</keyword>
<evidence type="ECO:0000313" key="2">
    <source>
        <dbReference type="RefSeq" id="XP_029019554.1"/>
    </source>
</evidence>
<organism evidence="1 2">
    <name type="scientific">Betta splendens</name>
    <name type="common">Siamese fighting fish</name>
    <dbReference type="NCBI Taxonomy" id="158456"/>
    <lineage>
        <taxon>Eukaryota</taxon>
        <taxon>Metazoa</taxon>
        <taxon>Chordata</taxon>
        <taxon>Craniata</taxon>
        <taxon>Vertebrata</taxon>
        <taxon>Euteleostomi</taxon>
        <taxon>Actinopterygii</taxon>
        <taxon>Neopterygii</taxon>
        <taxon>Teleostei</taxon>
        <taxon>Neoteleostei</taxon>
        <taxon>Acanthomorphata</taxon>
        <taxon>Anabantaria</taxon>
        <taxon>Anabantiformes</taxon>
        <taxon>Anabantoidei</taxon>
        <taxon>Osphronemidae</taxon>
        <taxon>Betta</taxon>
    </lineage>
</organism>
<sequence>MGNVQPSRTDASASEGVSGVKFTVNHISGSITYYEGALPAASLPSDSPASPPASRPLLVFFPWLGARPRGLARYRDLYLARGMDVLLVQSAAAHFLWPRWGRDYGAEILKVLEGPRFAERRVLVHATSIGGFTFSQTLAHVARGPAKHKGLAQRVIGHIYDSLVVGSLEHMAIGLGRTLMPRFQGLVKNLALLYFWLFKSHTADLYNDSIQVFHNSPVTAPALFFFCENDAMCDPGALEALMDGWRGRGIDVHSRKWKESVHAAHMRCHSEDYHSSLERFLEPLTSSF</sequence>
<dbReference type="InterPro" id="IPR008547">
    <property type="entry name" value="DUF829_TMEM53"/>
</dbReference>
<reference evidence="2" key="1">
    <citation type="submission" date="2025-08" db="UniProtKB">
        <authorList>
            <consortium name="RefSeq"/>
        </authorList>
    </citation>
    <scope>IDENTIFICATION</scope>
</reference>
<dbReference type="PANTHER" id="PTHR20908">
    <property type="entry name" value="LD15586P"/>
    <property type="match status" value="1"/>
</dbReference>
<gene>
    <name evidence="2" type="primary">LOC114862948</name>
</gene>
<dbReference type="GO" id="GO:0017171">
    <property type="term" value="F:serine hydrolase activity"/>
    <property type="evidence" value="ECO:0007669"/>
    <property type="project" value="TreeGrafter"/>
</dbReference>
<dbReference type="RefSeq" id="XP_029019554.1">
    <property type="nucleotide sequence ID" value="XM_029163721.2"/>
</dbReference>
<name>A0A6P7NPT8_BETSP</name>
<dbReference type="Pfam" id="PF05705">
    <property type="entry name" value="DUF829"/>
    <property type="match status" value="1"/>
</dbReference>